<evidence type="ECO:0000313" key="3">
    <source>
        <dbReference type="Proteomes" id="UP000053825"/>
    </source>
</evidence>
<accession>A0A0L7RCW2</accession>
<reference evidence="2 3" key="1">
    <citation type="submission" date="2015-07" db="EMBL/GenBank/DDBJ databases">
        <title>The genome of Habropoda laboriosa.</title>
        <authorList>
            <person name="Pan H."/>
            <person name="Kapheim K."/>
        </authorList>
    </citation>
    <scope>NUCLEOTIDE SEQUENCE [LARGE SCALE GENOMIC DNA]</scope>
    <source>
        <strain evidence="2">0110345459</strain>
    </source>
</reference>
<dbReference type="Proteomes" id="UP000053825">
    <property type="component" value="Unassembled WGS sequence"/>
</dbReference>
<feature type="region of interest" description="Disordered" evidence="1">
    <location>
        <begin position="166"/>
        <end position="186"/>
    </location>
</feature>
<sequence length="485" mass="54355">MGLGPNLCVHPPYTTSFGTLRGTSGETMIPAESSGLTVQVPNDQTRQPCGVARLREIQPSRRVADWLKDREKEAGEKTKSRRKCDESRLVIKREATLCRSRRKRRQAKAKAKAKEKVKAKVKAKAKEKAGREAVVEEEEEVVVVCVVLLDTTQEEKLEWTKYPFGAEANTPGQPPQEDCFHEPPKEKNTKILREIVDRVGMLHEAAVVFLSEAELRDEQREKGEKIPRVADTLRPREKSLGLHGVRWGQNGHGGAGTAGSGEHRGLSNCEGLNSSKRSSGTGIEDGKEEEVEDEKRCSGRDKGDWKRGEGEKRSEPWREGHTGSSSSTHRVEDETGAGLKKDGSGARIGRQRERDSKYVTQRRREKHGRGVRERGKRGRLDRGARRSIENIVDTVKSGEPPCSHLEPWMIDKTGLGKFSQAVLSEHKRNDPWWYRAIEDTRVGVSRERVREDWQFVEGSSQAPVGLAHSTPFKGPRAPQPPKRSL</sequence>
<feature type="compositionally biased region" description="Basic and acidic residues" evidence="1">
    <location>
        <begin position="216"/>
        <end position="240"/>
    </location>
</feature>
<protein>
    <submittedName>
        <fullName evidence="2">Uncharacterized protein</fullName>
    </submittedName>
</protein>
<feature type="region of interest" description="Disordered" evidence="1">
    <location>
        <begin position="459"/>
        <end position="485"/>
    </location>
</feature>
<organism evidence="2 3">
    <name type="scientific">Habropoda laboriosa</name>
    <dbReference type="NCBI Taxonomy" id="597456"/>
    <lineage>
        <taxon>Eukaryota</taxon>
        <taxon>Metazoa</taxon>
        <taxon>Ecdysozoa</taxon>
        <taxon>Arthropoda</taxon>
        <taxon>Hexapoda</taxon>
        <taxon>Insecta</taxon>
        <taxon>Pterygota</taxon>
        <taxon>Neoptera</taxon>
        <taxon>Endopterygota</taxon>
        <taxon>Hymenoptera</taxon>
        <taxon>Apocrita</taxon>
        <taxon>Aculeata</taxon>
        <taxon>Apoidea</taxon>
        <taxon>Anthophila</taxon>
        <taxon>Apidae</taxon>
        <taxon>Habropoda</taxon>
    </lineage>
</organism>
<feature type="compositionally biased region" description="Basic and acidic residues" evidence="1">
    <location>
        <begin position="368"/>
        <end position="385"/>
    </location>
</feature>
<feature type="compositionally biased region" description="Gly residues" evidence="1">
    <location>
        <begin position="250"/>
        <end position="259"/>
    </location>
</feature>
<name>A0A0L7RCW2_9HYME</name>
<evidence type="ECO:0000313" key="2">
    <source>
        <dbReference type="EMBL" id="KOC68644.1"/>
    </source>
</evidence>
<feature type="region of interest" description="Disordered" evidence="1">
    <location>
        <begin position="216"/>
        <end position="385"/>
    </location>
</feature>
<proteinExistence type="predicted"/>
<feature type="compositionally biased region" description="Basic and acidic residues" evidence="1">
    <location>
        <begin position="293"/>
        <end position="321"/>
    </location>
</feature>
<feature type="compositionally biased region" description="Polar residues" evidence="1">
    <location>
        <begin position="270"/>
        <end position="281"/>
    </location>
</feature>
<gene>
    <name evidence="2" type="ORF">WH47_06436</name>
</gene>
<feature type="compositionally biased region" description="Basic and acidic residues" evidence="1">
    <location>
        <begin position="329"/>
        <end position="357"/>
    </location>
</feature>
<keyword evidence="3" id="KW-1185">Reference proteome</keyword>
<dbReference type="EMBL" id="KQ414615">
    <property type="protein sequence ID" value="KOC68644.1"/>
    <property type="molecule type" value="Genomic_DNA"/>
</dbReference>
<dbReference type="AlphaFoldDB" id="A0A0L7RCW2"/>
<evidence type="ECO:0000256" key="1">
    <source>
        <dbReference type="SAM" id="MobiDB-lite"/>
    </source>
</evidence>